<proteinExistence type="predicted"/>
<evidence type="ECO:0008006" key="4">
    <source>
        <dbReference type="Google" id="ProtNLM"/>
    </source>
</evidence>
<dbReference type="InterPro" id="IPR024485">
    <property type="entry name" value="DUF2680"/>
</dbReference>
<evidence type="ECO:0000313" key="3">
    <source>
        <dbReference type="Proteomes" id="UP000037175"/>
    </source>
</evidence>
<keyword evidence="1" id="KW-0732">Signal</keyword>
<reference evidence="3" key="1">
    <citation type="submission" date="2015-07" db="EMBL/GenBank/DDBJ databases">
        <title>Complete Genome of Thermincola ferriacetica strain Z-0001T.</title>
        <authorList>
            <person name="Lusk B."/>
            <person name="Badalamenti J.P."/>
            <person name="Parameswaran P."/>
            <person name="Bond D.R."/>
            <person name="Torres C.I."/>
        </authorList>
    </citation>
    <scope>NUCLEOTIDE SEQUENCE [LARGE SCALE GENOMIC DNA]</scope>
    <source>
        <strain evidence="3">Z-0001</strain>
    </source>
</reference>
<evidence type="ECO:0000313" key="2">
    <source>
        <dbReference type="EMBL" id="KNZ71102.1"/>
    </source>
</evidence>
<comment type="caution">
    <text evidence="2">The sequence shown here is derived from an EMBL/GenBank/DDBJ whole genome shotgun (WGS) entry which is preliminary data.</text>
</comment>
<dbReference type="AlphaFoldDB" id="A0A0L6W693"/>
<evidence type="ECO:0000256" key="1">
    <source>
        <dbReference type="SAM" id="SignalP"/>
    </source>
</evidence>
<feature type="signal peptide" evidence="1">
    <location>
        <begin position="1"/>
        <end position="25"/>
    </location>
</feature>
<dbReference type="Proteomes" id="UP000037175">
    <property type="component" value="Unassembled WGS sequence"/>
</dbReference>
<organism evidence="2 3">
    <name type="scientific">Thermincola ferriacetica</name>
    <dbReference type="NCBI Taxonomy" id="281456"/>
    <lineage>
        <taxon>Bacteria</taxon>
        <taxon>Bacillati</taxon>
        <taxon>Bacillota</taxon>
        <taxon>Clostridia</taxon>
        <taxon>Eubacteriales</taxon>
        <taxon>Thermincolaceae</taxon>
        <taxon>Thermincola</taxon>
    </lineage>
</organism>
<dbReference type="EMBL" id="LGTE01000001">
    <property type="protein sequence ID" value="KNZ71102.1"/>
    <property type="molecule type" value="Genomic_DNA"/>
</dbReference>
<protein>
    <recommendedName>
        <fullName evidence="4">DUF2680 domain-containing protein</fullName>
    </recommendedName>
</protein>
<sequence length="144" mass="15278" precursor="true">MTARKMLIAVAAVLLVAMIVPVAFADTTPAPTTSTYPGALTKEQVEQVKPILDKMLELRKELLQKYVDMGKITKEDADARIQWMEQNHNARIESGYVPGLGMGRGRGVRGFGGGFGCGGYGCGGAGCVYYGNPPSAPAPTTNQL</sequence>
<dbReference type="Pfam" id="PF10925">
    <property type="entry name" value="DUF2680"/>
    <property type="match status" value="1"/>
</dbReference>
<feature type="chain" id="PRO_5005569007" description="DUF2680 domain-containing protein" evidence="1">
    <location>
        <begin position="26"/>
        <end position="144"/>
    </location>
</feature>
<gene>
    <name evidence="2" type="ORF">Tfer_0178</name>
</gene>
<dbReference type="PATRIC" id="fig|281456.6.peg.182"/>
<keyword evidence="3" id="KW-1185">Reference proteome</keyword>
<dbReference type="RefSeq" id="WP_052216468.1">
    <property type="nucleotide sequence ID" value="NZ_LGTE01000001.1"/>
</dbReference>
<accession>A0A0L6W693</accession>
<name>A0A0L6W693_9FIRM</name>